<evidence type="ECO:0000313" key="1">
    <source>
        <dbReference type="EMBL" id="QJA45005.1"/>
    </source>
</evidence>
<dbReference type="EMBL" id="MT144599">
    <property type="protein sequence ID" value="QJH94356.1"/>
    <property type="molecule type" value="Genomic_DNA"/>
</dbReference>
<dbReference type="AlphaFoldDB" id="A0A6H1ZCL2"/>
<evidence type="ECO:0000313" key="2">
    <source>
        <dbReference type="EMBL" id="QJH94356.1"/>
    </source>
</evidence>
<dbReference type="EMBL" id="MT143984">
    <property type="protein sequence ID" value="QJA45005.1"/>
    <property type="molecule type" value="Genomic_DNA"/>
</dbReference>
<accession>A0A6H1ZCL2</accession>
<proteinExistence type="predicted"/>
<gene>
    <name evidence="1" type="ORF">TM448A00171_0024</name>
    <name evidence="2" type="ORF">TM448B00200_0063</name>
</gene>
<organism evidence="1">
    <name type="scientific">viral metagenome</name>
    <dbReference type="NCBI Taxonomy" id="1070528"/>
    <lineage>
        <taxon>unclassified sequences</taxon>
        <taxon>metagenomes</taxon>
        <taxon>organismal metagenomes</taxon>
    </lineage>
</organism>
<name>A0A6H1ZCL2_9ZZZZ</name>
<dbReference type="NCBIfam" id="NF033679">
    <property type="entry name" value="DNRLRE_dom"/>
    <property type="match status" value="1"/>
</dbReference>
<protein>
    <submittedName>
        <fullName evidence="1">Uncharacterized protein</fullName>
    </submittedName>
</protein>
<reference evidence="1" key="1">
    <citation type="submission" date="2020-03" db="EMBL/GenBank/DDBJ databases">
        <title>The deep terrestrial virosphere.</title>
        <authorList>
            <person name="Holmfeldt K."/>
            <person name="Nilsson E."/>
            <person name="Simone D."/>
            <person name="Lopez-Fernandez M."/>
            <person name="Wu X."/>
            <person name="de Brujin I."/>
            <person name="Lundin D."/>
            <person name="Andersson A."/>
            <person name="Bertilsson S."/>
            <person name="Dopson M."/>
        </authorList>
    </citation>
    <scope>NUCLEOTIDE SEQUENCE</scope>
    <source>
        <strain evidence="1">TM448A00171</strain>
        <strain evidence="2">TM448B00200</strain>
    </source>
</reference>
<sequence length="951" mass="104178">MFSLLGKIFLILISVFLPAQQIEEVWIASRGLDAITPTHNQEQLSFTRLDNYIIGSKAEEDPKYTTLSVRPGVSTFLNDPGTATRGMFHYRSPAGDDLVILATTDTIFKSSGTIWTTLEAGLSDFPWEGILYSDPDVARLYLCNGWDKNKKFLSGQSVLLPMQNQDNETQISGTVRFVVGSSVATCDAIANASLEAGQYIKPSTSHANTNWIEITSLETVGSVTTLEFSSQFPGTTEVTTSVVRSNDMDNSRYITEFAGHIVTGYVSISATTDVGPNLEGSPEYYLMRDYYGVAQSFEAITSNISRIKVRMSGAFQSQYPPAGNLVVRLKDSISASAPLAEVIYPMASLPVNPSPVSFDFGSIPVTIGNTYYFTIERQTSDTTPFQIEHGSSATGTSYWTANSTGFDGSWNSGYTTFEITPSYTDNLSVDYPDTYIDEANPTTNYKSATQIYAGSLGGNVRKAVVKSLIEYHGLTTEAQPWTNVKYSMYKTGAGTGEITAARIVRVDNLQAMTWNKNNTVVNWAQAGCNKAGTTAGDDYTVVAMSTEAITSVEGYVTWEVTTLSASWDVDTNINYGMVISNETSGQIVTFESSNASSNKPKWLLTTLTGSAESGHDLYFEISSEDSDRSTVVYSKRFFPENYPSLNTFDIPGRIVGLAKTGGYLIVGGKDPDAMHFYRFTGDVLDGKGIDYVTTVNDITFGSSKSIAYPPMDDSFIFFSGLGIYHQKGLQTMLLSAQIREQAKKFSDYRDPRDYYGGLADLMPQATILPTKDTYLISVPNAESINSYIYGLNYAMGSWYRWTNLNATTLMTRRSGGIEPRLYLGYGTGQVYTLDTSGSTTTVATAEFFLNKNDITKTKKLNFIEFGVRKDNPLTNSVVSLEVGTIDKGGSETYGKALDDNATTDKMEYINFTPGLTAKEFKLKFTQQATAGAVSIRSIRYNYTVNNTPGGK</sequence>